<dbReference type="Proteomes" id="UP000541154">
    <property type="component" value="Unassembled WGS sequence"/>
</dbReference>
<evidence type="ECO:0000256" key="1">
    <source>
        <dbReference type="SAM" id="SignalP"/>
    </source>
</evidence>
<organism evidence="2">
    <name type="scientific">Petromyces alliaceus</name>
    <name type="common">Aspergillus alliaceus</name>
    <dbReference type="NCBI Taxonomy" id="209559"/>
    <lineage>
        <taxon>Eukaryota</taxon>
        <taxon>Fungi</taxon>
        <taxon>Dikarya</taxon>
        <taxon>Ascomycota</taxon>
        <taxon>Pezizomycotina</taxon>
        <taxon>Eurotiomycetes</taxon>
        <taxon>Eurotiomycetidae</taxon>
        <taxon>Eurotiales</taxon>
        <taxon>Aspergillaceae</taxon>
        <taxon>Aspergillus</taxon>
        <taxon>Aspergillus subgen. Circumdati</taxon>
    </lineage>
</organism>
<name>A0A5N7CHM6_PETAA</name>
<dbReference type="Proteomes" id="UP000326877">
    <property type="component" value="Unassembled WGS sequence"/>
</dbReference>
<dbReference type="EMBL" id="ML735230">
    <property type="protein sequence ID" value="KAE8393399.1"/>
    <property type="molecule type" value="Genomic_DNA"/>
</dbReference>
<dbReference type="OrthoDB" id="4476213at2759"/>
<evidence type="ECO:0000313" key="4">
    <source>
        <dbReference type="Proteomes" id="UP000541154"/>
    </source>
</evidence>
<accession>A0A5N7CHM6</accession>
<dbReference type="EMBL" id="SPNV01000113">
    <property type="protein sequence ID" value="KAF5860975.1"/>
    <property type="molecule type" value="Genomic_DNA"/>
</dbReference>
<feature type="chain" id="PRO_5043207858" evidence="1">
    <location>
        <begin position="19"/>
        <end position="90"/>
    </location>
</feature>
<gene>
    <name evidence="2" type="ORF">BDV23DRAFT_180731</name>
    <name evidence="3" type="ORF">ETB97_000885</name>
</gene>
<keyword evidence="1" id="KW-0732">Signal</keyword>
<dbReference type="AlphaFoldDB" id="A0A5N7CHM6"/>
<accession>A0A8H6A6Y0</accession>
<evidence type="ECO:0000313" key="3">
    <source>
        <dbReference type="EMBL" id="KAF5860975.1"/>
    </source>
</evidence>
<protein>
    <submittedName>
        <fullName evidence="2">Uncharacterized protein</fullName>
    </submittedName>
</protein>
<evidence type="ECO:0000313" key="2">
    <source>
        <dbReference type="EMBL" id="KAE8393399.1"/>
    </source>
</evidence>
<reference evidence="3 4" key="1">
    <citation type="submission" date="2019-04" db="EMBL/GenBank/DDBJ databases">
        <title>Aspergillus burnettii sp. nov., novel species from soil in southeast Queensland.</title>
        <authorList>
            <person name="Gilchrist C.L.M."/>
            <person name="Pitt J.I."/>
            <person name="Lange L."/>
            <person name="Lacey H.J."/>
            <person name="Vuong D."/>
            <person name="Midgley D.J."/>
            <person name="Greenfield P."/>
            <person name="Bradbury M."/>
            <person name="Lacey E."/>
            <person name="Busk P.K."/>
            <person name="Pilgaard B."/>
            <person name="Chooi Y.H."/>
            <person name="Piggott A.M."/>
        </authorList>
    </citation>
    <scope>NUCLEOTIDE SEQUENCE [LARGE SCALE GENOMIC DNA]</scope>
    <source>
        <strain evidence="3 4">FRR 5400</strain>
    </source>
</reference>
<reference evidence="2" key="2">
    <citation type="submission" date="2019-04" db="EMBL/GenBank/DDBJ databases">
        <title>Friends and foes A comparative genomics studyof 23 Aspergillus species from section Flavi.</title>
        <authorList>
            <consortium name="DOE Joint Genome Institute"/>
            <person name="Kjaerbolling I."/>
            <person name="Vesth T."/>
            <person name="Frisvad J.C."/>
            <person name="Nybo J.L."/>
            <person name="Theobald S."/>
            <person name="Kildgaard S."/>
            <person name="Isbrandt T."/>
            <person name="Kuo A."/>
            <person name="Sato A."/>
            <person name="Lyhne E.K."/>
            <person name="Kogle M.E."/>
            <person name="Wiebenga A."/>
            <person name="Kun R.S."/>
            <person name="Lubbers R.J."/>
            <person name="Makela M.R."/>
            <person name="Barry K."/>
            <person name="Chovatia M."/>
            <person name="Clum A."/>
            <person name="Daum C."/>
            <person name="Haridas S."/>
            <person name="He G."/>
            <person name="LaButti K."/>
            <person name="Lipzen A."/>
            <person name="Mondo S."/>
            <person name="Riley R."/>
            <person name="Salamov A."/>
            <person name="Simmons B.A."/>
            <person name="Magnuson J.K."/>
            <person name="Henrissat B."/>
            <person name="Mortensen U.H."/>
            <person name="Larsen T.O."/>
            <person name="Devries R.P."/>
            <person name="Grigoriev I.V."/>
            <person name="Machida M."/>
            <person name="Baker S.E."/>
            <person name="Andersen M.R."/>
        </authorList>
    </citation>
    <scope>NUCLEOTIDE SEQUENCE [LARGE SCALE GENOMIC DNA]</scope>
    <source>
        <strain evidence="2">IBT 14317</strain>
    </source>
</reference>
<proteinExistence type="predicted"/>
<keyword evidence="4" id="KW-1185">Reference proteome</keyword>
<sequence length="90" mass="9869">MKLTSVVIPLFLSLSVNAMPIANAEDTAATLEARSVKCRFKSYGWQNVKCFYQGADWGHSWLEVGPNTSINAEDLDMTTCNIKDIPGCPS</sequence>
<feature type="signal peptide" evidence="1">
    <location>
        <begin position="1"/>
        <end position="18"/>
    </location>
</feature>